<dbReference type="PRINTS" id="PR00953">
    <property type="entry name" value="TYPE3IMRPROT"/>
</dbReference>
<dbReference type="Pfam" id="PF01311">
    <property type="entry name" value="Bac_export_1"/>
    <property type="match status" value="1"/>
</dbReference>
<evidence type="ECO:0000256" key="1">
    <source>
        <dbReference type="ARBA" id="ARBA00004651"/>
    </source>
</evidence>
<evidence type="ECO:0000256" key="2">
    <source>
        <dbReference type="ARBA" id="ARBA00009772"/>
    </source>
</evidence>
<dbReference type="InterPro" id="IPR006304">
    <property type="entry name" value="T3SS_SpaR/YscT"/>
</dbReference>
<keyword evidence="9" id="KW-1185">Reference proteome</keyword>
<feature type="transmembrane region" description="Helical" evidence="7">
    <location>
        <begin position="123"/>
        <end position="148"/>
    </location>
</feature>
<feature type="transmembrane region" description="Helical" evidence="7">
    <location>
        <begin position="79"/>
        <end position="103"/>
    </location>
</feature>
<comment type="similarity">
    <text evidence="2 7">Belongs to the FliR/MopE/SpaR family.</text>
</comment>
<keyword evidence="5 7" id="KW-1133">Transmembrane helix</keyword>
<dbReference type="GO" id="GO:0006605">
    <property type="term" value="P:protein targeting"/>
    <property type="evidence" value="ECO:0007669"/>
    <property type="project" value="UniProtKB-UniRule"/>
</dbReference>
<evidence type="ECO:0000256" key="5">
    <source>
        <dbReference type="ARBA" id="ARBA00022989"/>
    </source>
</evidence>
<feature type="transmembrane region" description="Helical" evidence="7">
    <location>
        <begin position="216"/>
        <end position="236"/>
    </location>
</feature>
<evidence type="ECO:0000313" key="9">
    <source>
        <dbReference type="Proteomes" id="UP001205843"/>
    </source>
</evidence>
<evidence type="ECO:0000256" key="6">
    <source>
        <dbReference type="ARBA" id="ARBA00023136"/>
    </source>
</evidence>
<organism evidence="8 9">
    <name type="scientific">Natronocella acetinitrilica</name>
    <dbReference type="NCBI Taxonomy" id="414046"/>
    <lineage>
        <taxon>Bacteria</taxon>
        <taxon>Pseudomonadati</taxon>
        <taxon>Pseudomonadota</taxon>
        <taxon>Gammaproteobacteria</taxon>
        <taxon>Chromatiales</taxon>
        <taxon>Ectothiorhodospiraceae</taxon>
        <taxon>Natronocella</taxon>
    </lineage>
</organism>
<sequence>MAGADISPEQVLYAAIVTLPRIFVAMTVLPFLSPQIVTGTVRGLLGFALVLIVMPLTYLRLDGLTLQPTLLLFLIPKEILIGLVLGFITAIPFWVAAGLGRLLDVQRGSMTATMFTPLYQDAVSPLGTLFVQALTVLFFTTAGVHLFLTALYESYLIWPVHHVGPGFAAGGADLVAALFQSVFYWIAVLAAPMIILVLLIDLLMGVLNRFVPEINVFFLAFPFKACIVLFVLVVYADTLMGAFAREWITHPNWFSPLQQILR</sequence>
<dbReference type="AlphaFoldDB" id="A0AAE3KCR7"/>
<proteinExistence type="inferred from homology"/>
<dbReference type="PANTHER" id="PTHR30065">
    <property type="entry name" value="FLAGELLAR BIOSYNTHETIC PROTEIN FLIR"/>
    <property type="match status" value="1"/>
</dbReference>
<keyword evidence="3 7" id="KW-1003">Cell membrane</keyword>
<evidence type="ECO:0000313" key="8">
    <source>
        <dbReference type="EMBL" id="MCP1675318.1"/>
    </source>
</evidence>
<gene>
    <name evidence="8" type="ORF">J2T57_002466</name>
</gene>
<name>A0AAE3KCR7_9GAMM</name>
<evidence type="ECO:0000256" key="7">
    <source>
        <dbReference type="RuleBase" id="RU362072"/>
    </source>
</evidence>
<comment type="caution">
    <text evidence="8">The sequence shown here is derived from an EMBL/GenBank/DDBJ whole genome shotgun (WGS) entry which is preliminary data.</text>
</comment>
<dbReference type="PANTHER" id="PTHR30065:SF1">
    <property type="entry name" value="SURFACE PRESENTATION OF ANTIGENS PROTEIN SPAR"/>
    <property type="match status" value="1"/>
</dbReference>
<accession>A0AAE3KCR7</accession>
<feature type="transmembrane region" description="Helical" evidence="7">
    <location>
        <begin position="182"/>
        <end position="204"/>
    </location>
</feature>
<dbReference type="EMBL" id="JALJXV010000005">
    <property type="protein sequence ID" value="MCP1675318.1"/>
    <property type="molecule type" value="Genomic_DNA"/>
</dbReference>
<keyword evidence="6 7" id="KW-0472">Membrane</keyword>
<dbReference type="GO" id="GO:0005886">
    <property type="term" value="C:plasma membrane"/>
    <property type="evidence" value="ECO:0007669"/>
    <property type="project" value="UniProtKB-SubCell"/>
</dbReference>
<keyword evidence="4 7" id="KW-0812">Transmembrane</keyword>
<comment type="subcellular location">
    <subcellularLocation>
        <location evidence="1 7">Cell membrane</location>
        <topology evidence="1 7">Multi-pass membrane protein</topology>
    </subcellularLocation>
</comment>
<feature type="transmembrane region" description="Helical" evidence="7">
    <location>
        <begin position="12"/>
        <end position="32"/>
    </location>
</feature>
<feature type="transmembrane region" description="Helical" evidence="7">
    <location>
        <begin position="39"/>
        <end position="59"/>
    </location>
</feature>
<dbReference type="Proteomes" id="UP001205843">
    <property type="component" value="Unassembled WGS sequence"/>
</dbReference>
<protein>
    <submittedName>
        <fullName evidence="8">Type III secretion protein T</fullName>
    </submittedName>
</protein>
<dbReference type="NCBIfam" id="TIGR01401">
    <property type="entry name" value="fliR_like_III"/>
    <property type="match status" value="1"/>
</dbReference>
<dbReference type="InterPro" id="IPR002010">
    <property type="entry name" value="T3SS_IM_R"/>
</dbReference>
<evidence type="ECO:0000256" key="4">
    <source>
        <dbReference type="ARBA" id="ARBA00022692"/>
    </source>
</evidence>
<reference evidence="8" key="1">
    <citation type="submission" date="2022-03" db="EMBL/GenBank/DDBJ databases">
        <title>Genomic Encyclopedia of Type Strains, Phase III (KMG-III): the genomes of soil and plant-associated and newly described type strains.</title>
        <authorList>
            <person name="Whitman W."/>
        </authorList>
    </citation>
    <scope>NUCLEOTIDE SEQUENCE</scope>
    <source>
        <strain evidence="8">ANL 6-2</strain>
    </source>
</reference>
<dbReference type="RefSeq" id="WP_253478585.1">
    <property type="nucleotide sequence ID" value="NZ_JALJXV010000005.1"/>
</dbReference>
<evidence type="ECO:0000256" key="3">
    <source>
        <dbReference type="ARBA" id="ARBA00022475"/>
    </source>
</evidence>